<proteinExistence type="predicted"/>
<feature type="region of interest" description="Disordered" evidence="1">
    <location>
        <begin position="265"/>
        <end position="309"/>
    </location>
</feature>
<comment type="caution">
    <text evidence="2">The sequence shown here is derived from an EMBL/GenBank/DDBJ whole genome shotgun (WGS) entry which is preliminary data.</text>
</comment>
<keyword evidence="2" id="KW-0614">Plasmid</keyword>
<evidence type="ECO:0000313" key="2">
    <source>
        <dbReference type="EMBL" id="TRZ39284.1"/>
    </source>
</evidence>
<reference evidence="2" key="1">
    <citation type="submission" date="2018-10" db="EMBL/GenBank/DDBJ databases">
        <title>FDA dAtabase for Regulatory Grade micrObial Sequences (FDA-ARGOS): Supporting development and validation of Infectious Disease Dx tests.</title>
        <authorList>
            <person name="Minogue T."/>
            <person name="Wolcott M."/>
            <person name="Wasieloski L."/>
            <person name="Aguilar W."/>
            <person name="Moore D."/>
            <person name="Tallon L.J."/>
            <person name="Sadzewicz L."/>
            <person name="Sengamalay N."/>
            <person name="Ott S."/>
            <person name="Godinez A."/>
            <person name="Nagaraj S."/>
            <person name="Vavikolanu K."/>
            <person name="Vyas G."/>
            <person name="Nadendla S."/>
            <person name="Aluvathingal J."/>
            <person name="Sichtig H."/>
        </authorList>
    </citation>
    <scope>NUCLEOTIDE SEQUENCE</scope>
    <source>
        <strain evidence="2">FDAARGOS_343</strain>
        <plasmid evidence="2">unnamed2</plasmid>
    </source>
</reference>
<feature type="compositionally biased region" description="Basic and acidic residues" evidence="1">
    <location>
        <begin position="272"/>
        <end position="289"/>
    </location>
</feature>
<dbReference type="RefSeq" id="WP_185762768.1">
    <property type="nucleotide sequence ID" value="NZ_CM017506.1"/>
</dbReference>
<dbReference type="Proteomes" id="UP000319837">
    <property type="component" value="Plasmid unnamed2"/>
</dbReference>
<organism evidence="2">
    <name type="scientific">Niallia circulans</name>
    <name type="common">Bacillus circulans</name>
    <dbReference type="NCBI Taxonomy" id="1397"/>
    <lineage>
        <taxon>Bacteria</taxon>
        <taxon>Bacillati</taxon>
        <taxon>Bacillota</taxon>
        <taxon>Bacilli</taxon>
        <taxon>Bacillales</taxon>
        <taxon>Bacillaceae</taxon>
        <taxon>Niallia</taxon>
    </lineage>
</organism>
<sequence>MEKQQAHPVMDVVNQGVEELKSVLERKGLSPEEPAISTLLDKHFLKMEKLLTEFTEKMEKAPLKEIPQLEMNIVGKLKKVFTDLTDGLKQVVVDTKEQVRTGIENKINDIKIDIHNKIASKVQSVNDKIKNFTDTLDEKYSLIEKTGIPEQNLSTESGNKYLKTELKNLMKPYLETLKEKHNNLFTDVQNEFTQGNEWILTMAASRQSNDYHKLTVDLNTGEGALEYRYIDSEKPVHKSKNREIVENFNIADLQLTKELRNRRMEQTASLDKTQEPSEKDLKQNIDKQDSPAVKTVPDGIIGSQNEGDEVPSDTLIKQLKKENNGLKTFLNIVKDKHPEVYQSIYRDLKNSIQQVQKTDAPKVEVKTKEKELELQI</sequence>
<gene>
    <name evidence="2" type="ORF">CEQ21_07910</name>
</gene>
<protein>
    <submittedName>
        <fullName evidence="2">Uncharacterized protein</fullName>
    </submittedName>
</protein>
<evidence type="ECO:0000256" key="1">
    <source>
        <dbReference type="SAM" id="MobiDB-lite"/>
    </source>
</evidence>
<name>A0A553SQL8_NIACI</name>
<geneLocation type="plasmid" evidence="2">
    <name>unnamed2</name>
</geneLocation>
<dbReference type="AlphaFoldDB" id="A0A553SQL8"/>
<accession>A0A553SQL8</accession>
<dbReference type="EMBL" id="RIBP01000003">
    <property type="protein sequence ID" value="TRZ39284.1"/>
    <property type="molecule type" value="Genomic_DNA"/>
</dbReference>